<sequence length="90" mass="10005">MSCAEILEKLIGEGFTSSDDEKLPIGVAVDAVIVYQRRGFGAVILSTRYLGVDVIRTEEFRYTDLTNNDKLLSGCDVIAWKHKEQEAAKP</sequence>
<organism evidence="1 2">
    <name type="scientific">Pseudomonas fluorescens</name>
    <dbReference type="NCBI Taxonomy" id="294"/>
    <lineage>
        <taxon>Bacteria</taxon>
        <taxon>Pseudomonadati</taxon>
        <taxon>Pseudomonadota</taxon>
        <taxon>Gammaproteobacteria</taxon>
        <taxon>Pseudomonadales</taxon>
        <taxon>Pseudomonadaceae</taxon>
        <taxon>Pseudomonas</taxon>
    </lineage>
</organism>
<proteinExistence type="predicted"/>
<gene>
    <name evidence="1" type="ORF">PS870_06397</name>
</gene>
<dbReference type="Proteomes" id="UP000349468">
    <property type="component" value="Unassembled WGS sequence"/>
</dbReference>
<evidence type="ECO:0000313" key="2">
    <source>
        <dbReference type="Proteomes" id="UP000349468"/>
    </source>
</evidence>
<name>A0A5E7QIL9_PSEFL</name>
<dbReference type="RefSeq" id="WP_154914228.1">
    <property type="nucleotide sequence ID" value="NZ_CABVIK010000037.1"/>
</dbReference>
<protein>
    <submittedName>
        <fullName evidence="1">Uncharacterized protein</fullName>
    </submittedName>
</protein>
<dbReference type="AlphaFoldDB" id="A0A5E7QIL9"/>
<evidence type="ECO:0000313" key="1">
    <source>
        <dbReference type="EMBL" id="VVP61654.1"/>
    </source>
</evidence>
<accession>A0A5E7QIL9</accession>
<dbReference type="EMBL" id="CABVIK010000037">
    <property type="protein sequence ID" value="VVP61654.1"/>
    <property type="molecule type" value="Genomic_DNA"/>
</dbReference>
<reference evidence="1 2" key="1">
    <citation type="submission" date="2019-09" db="EMBL/GenBank/DDBJ databases">
        <authorList>
            <person name="Chandra G."/>
            <person name="Truman W A."/>
        </authorList>
    </citation>
    <scope>NUCLEOTIDE SEQUENCE [LARGE SCALE GENOMIC DNA]</scope>
    <source>
        <strain evidence="1">PS870</strain>
    </source>
</reference>